<dbReference type="HOGENOM" id="CLU_031040_8_5_3"/>
<feature type="binding site" evidence="6">
    <location>
        <position position="103"/>
    </location>
    <ligand>
        <name>Zn(2+)</name>
        <dbReference type="ChEBI" id="CHEBI:29105"/>
    </ligand>
</feature>
<feature type="binding site" evidence="6">
    <location>
        <position position="106"/>
    </location>
    <ligand>
        <name>Zn(2+)</name>
        <dbReference type="ChEBI" id="CHEBI:29105"/>
    </ligand>
</feature>
<dbReference type="GO" id="GO:0006979">
    <property type="term" value="P:response to oxidative stress"/>
    <property type="evidence" value="ECO:0007669"/>
    <property type="project" value="InterPro"/>
</dbReference>
<dbReference type="PROSITE" id="PS51790">
    <property type="entry name" value="MSRB"/>
    <property type="match status" value="1"/>
</dbReference>
<dbReference type="Gene3D" id="2.170.150.20">
    <property type="entry name" value="Peptide methionine sulfoxide reductase"/>
    <property type="match status" value="1"/>
</dbReference>
<dbReference type="GO" id="GO:0008270">
    <property type="term" value="F:zinc ion binding"/>
    <property type="evidence" value="ECO:0007669"/>
    <property type="project" value="UniProtKB-UniRule"/>
</dbReference>
<evidence type="ECO:0000256" key="5">
    <source>
        <dbReference type="ARBA" id="ARBA00048488"/>
    </source>
</evidence>
<dbReference type="InterPro" id="IPR028427">
    <property type="entry name" value="Met_Sox_Rdtase_MsrB"/>
</dbReference>
<evidence type="ECO:0000256" key="4">
    <source>
        <dbReference type="ARBA" id="ARBA00023002"/>
    </source>
</evidence>
<dbReference type="Proteomes" id="UP000034103">
    <property type="component" value="Chromosome"/>
</dbReference>
<dbReference type="GO" id="GO:0030091">
    <property type="term" value="P:protein repair"/>
    <property type="evidence" value="ECO:0007669"/>
    <property type="project" value="InterPro"/>
</dbReference>
<dbReference type="EMBL" id="CP011304">
    <property type="protein sequence ID" value="AKE62976.1"/>
    <property type="molecule type" value="Genomic_DNA"/>
</dbReference>
<dbReference type="EC" id="1.8.4.12" evidence="6"/>
<keyword evidence="2 6" id="KW-0479">Metal-binding</keyword>
<organism evidence="8 9">
    <name type="scientific">Microcystis aeruginosa NIES-2549</name>
    <dbReference type="NCBI Taxonomy" id="1641812"/>
    <lineage>
        <taxon>Bacteria</taxon>
        <taxon>Bacillati</taxon>
        <taxon>Cyanobacteriota</taxon>
        <taxon>Cyanophyceae</taxon>
        <taxon>Oscillatoriophycideae</taxon>
        <taxon>Chroococcales</taxon>
        <taxon>Microcystaceae</taxon>
        <taxon>Microcystis</taxon>
    </lineage>
</organism>
<protein>
    <recommendedName>
        <fullName evidence="6">Peptide methionine sulfoxide reductase MsrB</fullName>
        <ecNumber evidence="6">1.8.4.12</ecNumber>
    </recommendedName>
    <alternativeName>
        <fullName evidence="6">Peptide-methionine (R)-S-oxide reductase</fullName>
    </alternativeName>
</protein>
<gene>
    <name evidence="6" type="primary">msrB</name>
    <name evidence="8" type="ORF">MYAER_0616</name>
</gene>
<evidence type="ECO:0000313" key="8">
    <source>
        <dbReference type="EMBL" id="AKE62976.1"/>
    </source>
</evidence>
<keyword evidence="4 6" id="KW-0560">Oxidoreductase</keyword>
<feature type="active site" description="Nucleophile" evidence="6">
    <location>
        <position position="126"/>
    </location>
</feature>
<dbReference type="FunFam" id="2.170.150.20:FF:000001">
    <property type="entry name" value="Peptide methionine sulfoxide reductase MsrB"/>
    <property type="match status" value="1"/>
</dbReference>
<evidence type="ECO:0000259" key="7">
    <source>
        <dbReference type="PROSITE" id="PS51790"/>
    </source>
</evidence>
<feature type="binding site" evidence="6">
    <location>
        <position position="54"/>
    </location>
    <ligand>
        <name>Zn(2+)</name>
        <dbReference type="ChEBI" id="CHEBI:29105"/>
    </ligand>
</feature>
<dbReference type="NCBIfam" id="TIGR00357">
    <property type="entry name" value="peptide-methionine (R)-S-oxide reductase MsrB"/>
    <property type="match status" value="1"/>
</dbReference>
<dbReference type="Pfam" id="PF01641">
    <property type="entry name" value="SelR"/>
    <property type="match status" value="1"/>
</dbReference>
<dbReference type="SUPFAM" id="SSF51316">
    <property type="entry name" value="Mss4-like"/>
    <property type="match status" value="1"/>
</dbReference>
<keyword evidence="3 6" id="KW-0862">Zinc</keyword>
<dbReference type="PANTHER" id="PTHR10173:SF52">
    <property type="entry name" value="METHIONINE-R-SULFOXIDE REDUCTASE B1"/>
    <property type="match status" value="1"/>
</dbReference>
<dbReference type="InterPro" id="IPR011057">
    <property type="entry name" value="Mss4-like_sf"/>
</dbReference>
<name>A0A0F6U1Q3_MICAE</name>
<dbReference type="AlphaFoldDB" id="A0A0F6U1Q3"/>
<evidence type="ECO:0000256" key="3">
    <source>
        <dbReference type="ARBA" id="ARBA00022833"/>
    </source>
</evidence>
<dbReference type="GO" id="GO:0005737">
    <property type="term" value="C:cytoplasm"/>
    <property type="evidence" value="ECO:0007669"/>
    <property type="project" value="TreeGrafter"/>
</dbReference>
<dbReference type="GO" id="GO:0033743">
    <property type="term" value="F:peptide-methionine (R)-S-oxide reductase activity"/>
    <property type="evidence" value="ECO:0007669"/>
    <property type="project" value="UniProtKB-UniRule"/>
</dbReference>
<feature type="binding site" evidence="6">
    <location>
        <position position="57"/>
    </location>
    <ligand>
        <name>Zn(2+)</name>
        <dbReference type="ChEBI" id="CHEBI:29105"/>
    </ligand>
</feature>
<dbReference type="InterPro" id="IPR002579">
    <property type="entry name" value="Met_Sox_Rdtase_MsrB_dom"/>
</dbReference>
<reference evidence="8 9" key="1">
    <citation type="journal article" date="2015" name="Genome Announc.">
        <title>Complete Genome Sequence of Microcystis aeruginosa NIES-2549, a Bloom-Forming Cyanobacterium from Lake Kasumigaura, Japan.</title>
        <authorList>
            <person name="Yamaguchi H."/>
            <person name="Suzuki S."/>
            <person name="Tanabe Y."/>
            <person name="Osana Y."/>
            <person name="Shimura Y."/>
            <person name="Ishida K."/>
            <person name="Kawachi M."/>
        </authorList>
    </citation>
    <scope>NUCLEOTIDE SEQUENCE [LARGE SCALE GENOMIC DNA]</scope>
    <source>
        <strain evidence="8 9">NIES-2549</strain>
    </source>
</reference>
<dbReference type="PANTHER" id="PTHR10173">
    <property type="entry name" value="METHIONINE SULFOXIDE REDUCTASE"/>
    <property type="match status" value="1"/>
</dbReference>
<evidence type="ECO:0000256" key="6">
    <source>
        <dbReference type="HAMAP-Rule" id="MF_01400"/>
    </source>
</evidence>
<evidence type="ECO:0000256" key="1">
    <source>
        <dbReference type="ARBA" id="ARBA00007174"/>
    </source>
</evidence>
<comment type="catalytic activity">
    <reaction evidence="5 6">
        <text>L-methionyl-[protein] + [thioredoxin]-disulfide + H2O = L-methionyl-(R)-S-oxide-[protein] + [thioredoxin]-dithiol</text>
        <dbReference type="Rhea" id="RHEA:24164"/>
        <dbReference type="Rhea" id="RHEA-COMP:10698"/>
        <dbReference type="Rhea" id="RHEA-COMP:10700"/>
        <dbReference type="Rhea" id="RHEA-COMP:12313"/>
        <dbReference type="Rhea" id="RHEA-COMP:12314"/>
        <dbReference type="ChEBI" id="CHEBI:15377"/>
        <dbReference type="ChEBI" id="CHEBI:16044"/>
        <dbReference type="ChEBI" id="CHEBI:29950"/>
        <dbReference type="ChEBI" id="CHEBI:45764"/>
        <dbReference type="ChEBI" id="CHEBI:50058"/>
        <dbReference type="EC" id="1.8.4.12"/>
    </reaction>
</comment>
<proteinExistence type="inferred from homology"/>
<comment type="similarity">
    <text evidence="1 6">Belongs to the MsrB Met sulfoxide reductase family.</text>
</comment>
<sequence>MAVVMTMVEKVRKTEAEWRAQLTPEQFQVTRKKGTERAFTGKYHDNKEKGIYKCVCCGTELFTSDSKYDSGTGWPSFWTAANEANIKYERDVSFFMVRTEIVCATCDAHLGHVFNDGPPPTGKRYCLNSAALQFEKNP</sequence>
<evidence type="ECO:0000313" key="9">
    <source>
        <dbReference type="Proteomes" id="UP000034103"/>
    </source>
</evidence>
<comment type="cofactor">
    <cofactor evidence="6">
        <name>Zn(2+)</name>
        <dbReference type="ChEBI" id="CHEBI:29105"/>
    </cofactor>
    <text evidence="6">Binds 1 zinc ion per subunit. The zinc ion is important for the structural integrity of the protein.</text>
</comment>
<feature type="domain" description="MsrB" evidence="7">
    <location>
        <begin position="15"/>
        <end position="137"/>
    </location>
</feature>
<accession>A0A0F6U1Q3</accession>
<evidence type="ECO:0000256" key="2">
    <source>
        <dbReference type="ARBA" id="ARBA00022723"/>
    </source>
</evidence>
<dbReference type="HAMAP" id="MF_01400">
    <property type="entry name" value="MsrB"/>
    <property type="match status" value="1"/>
</dbReference>
<dbReference type="RefSeq" id="WP_080949706.1">
    <property type="nucleotide sequence ID" value="NZ_CP011304.1"/>
</dbReference>
<dbReference type="PATRIC" id="fig|1641812.3.peg.638"/>